<accession>A0A5F8ADB5</accession>
<proteinExistence type="predicted"/>
<sequence>MACSAGWCLGLTFFEKCWLVPAPVKPEVVAGGSALILGAAGIQDASRGLWLPVFMKDSASASTLGTGSWVAKPSQIPKGDQLLTLSLSLSFFHKVLLCSSGWSAVAQSQLTAASTSQAQAMLPP</sequence>
<reference evidence="2" key="2">
    <citation type="submission" date="2019-01" db="EMBL/GenBank/DDBJ databases">
        <authorList>
            <person name="Graves T."/>
            <person name="Eichler E.E."/>
            <person name="Wilson R.K."/>
        </authorList>
    </citation>
    <scope>NUCLEOTIDE SEQUENCE [LARGE SCALE GENOMIC DNA]</scope>
    <source>
        <strain evidence="2">17573</strain>
    </source>
</reference>
<dbReference type="AlphaFoldDB" id="A0A5F8ADB5"/>
<reference evidence="2" key="4">
    <citation type="submission" date="2025-09" db="UniProtKB">
        <authorList>
            <consortium name="Ensembl"/>
        </authorList>
    </citation>
    <scope>IDENTIFICATION</scope>
    <source>
        <strain evidence="2">17573</strain>
    </source>
</reference>
<dbReference type="GeneTree" id="ENSGT00910000148348"/>
<dbReference type="VEuPathDB" id="HostDB:ENSMMUG00000059206"/>
<feature type="chain" id="PRO_5023881981" evidence="1">
    <location>
        <begin position="20"/>
        <end position="124"/>
    </location>
</feature>
<reference evidence="2" key="3">
    <citation type="submission" date="2025-08" db="UniProtKB">
        <authorList>
            <consortium name="Ensembl"/>
        </authorList>
    </citation>
    <scope>IDENTIFICATION</scope>
    <source>
        <strain evidence="2">17573</strain>
    </source>
</reference>
<evidence type="ECO:0000313" key="2">
    <source>
        <dbReference type="Ensembl" id="ENSMMUP00000075919.1"/>
    </source>
</evidence>
<evidence type="ECO:0000256" key="1">
    <source>
        <dbReference type="SAM" id="SignalP"/>
    </source>
</evidence>
<feature type="signal peptide" evidence="1">
    <location>
        <begin position="1"/>
        <end position="19"/>
    </location>
</feature>
<evidence type="ECO:0000313" key="3">
    <source>
        <dbReference type="Proteomes" id="UP000006718"/>
    </source>
</evidence>
<keyword evidence="3" id="KW-1185">Reference proteome</keyword>
<organism evidence="2 3">
    <name type="scientific">Macaca mulatta</name>
    <name type="common">Rhesus macaque</name>
    <dbReference type="NCBI Taxonomy" id="9544"/>
    <lineage>
        <taxon>Eukaryota</taxon>
        <taxon>Metazoa</taxon>
        <taxon>Chordata</taxon>
        <taxon>Craniata</taxon>
        <taxon>Vertebrata</taxon>
        <taxon>Euteleostomi</taxon>
        <taxon>Mammalia</taxon>
        <taxon>Eutheria</taxon>
        <taxon>Euarchontoglires</taxon>
        <taxon>Primates</taxon>
        <taxon>Haplorrhini</taxon>
        <taxon>Catarrhini</taxon>
        <taxon>Cercopithecidae</taxon>
        <taxon>Cercopithecinae</taxon>
        <taxon>Macaca</taxon>
    </lineage>
</organism>
<protein>
    <submittedName>
        <fullName evidence="2">Uncharacterized protein</fullName>
    </submittedName>
</protein>
<dbReference type="Ensembl" id="ENSMMUT00000105444.1">
    <property type="protein sequence ID" value="ENSMMUP00000075919.1"/>
    <property type="gene ID" value="ENSMMUG00000059206.1"/>
</dbReference>
<dbReference type="Proteomes" id="UP000006718">
    <property type="component" value="Chromosome 6"/>
</dbReference>
<name>A0A5F8ADB5_MACMU</name>
<reference evidence="3" key="1">
    <citation type="journal article" date="2007" name="Science">
        <title>Evolutionary and biomedical insights from the rhesus macaque genome.</title>
        <authorList>
            <person name="Gibbs R.A."/>
            <person name="Rogers J."/>
            <person name="Katze M.G."/>
            <person name="Bumgarner R."/>
            <person name="Weinstock G.M."/>
            <person name="Mardis E.R."/>
            <person name="Remington K.A."/>
            <person name="Strausberg R.L."/>
            <person name="Venter J.C."/>
            <person name="Wilson R.K."/>
            <person name="Batzer M.A."/>
            <person name="Bustamante C.D."/>
            <person name="Eichler E.E."/>
            <person name="Hahn M.W."/>
            <person name="Hardison R.C."/>
            <person name="Makova K.D."/>
            <person name="Miller W."/>
            <person name="Milosavljevic A."/>
            <person name="Palermo R.E."/>
            <person name="Siepel A."/>
            <person name="Sikela J.M."/>
            <person name="Attaway T."/>
            <person name="Bell S."/>
            <person name="Bernard K.E."/>
            <person name="Buhay C.J."/>
            <person name="Chandrabose M.N."/>
            <person name="Dao M."/>
            <person name="Davis C."/>
            <person name="Delehaunty K.D."/>
            <person name="Ding Y."/>
            <person name="Dinh H.H."/>
            <person name="Dugan-Rocha S."/>
            <person name="Fulton L.A."/>
            <person name="Gabisi R.A."/>
            <person name="Garner T.T."/>
            <person name="Godfrey J."/>
            <person name="Hawes A.C."/>
            <person name="Hernandez J."/>
            <person name="Hines S."/>
            <person name="Holder M."/>
            <person name="Hume J."/>
            <person name="Jhangiani S.N."/>
            <person name="Joshi V."/>
            <person name="Khan Z.M."/>
            <person name="Kirkness E.F."/>
            <person name="Cree A."/>
            <person name="Fowler R.G."/>
            <person name="Lee S."/>
            <person name="Lewis L.R."/>
            <person name="Li Z."/>
            <person name="Liu Y.-S."/>
            <person name="Moore S.M."/>
            <person name="Muzny D."/>
            <person name="Nazareth L.V."/>
            <person name="Ngo D.N."/>
            <person name="Okwuonu G.O."/>
            <person name="Pai G."/>
            <person name="Parker D."/>
            <person name="Paul H.A."/>
            <person name="Pfannkoch C."/>
            <person name="Pohl C.S."/>
            <person name="Rogers Y.-H.C."/>
            <person name="Ruiz S.J."/>
            <person name="Sabo A."/>
            <person name="Santibanez J."/>
            <person name="Schneider B.W."/>
            <person name="Smith S.M."/>
            <person name="Sodergren E."/>
            <person name="Svatek A.F."/>
            <person name="Utterback T.R."/>
            <person name="Vattathil S."/>
            <person name="Warren W."/>
            <person name="White C.S."/>
            <person name="Chinwalla A.T."/>
            <person name="Feng Y."/>
            <person name="Halpern A.L."/>
            <person name="Hillier L.W."/>
            <person name="Huang X."/>
            <person name="Minx P."/>
            <person name="Nelson J.O."/>
            <person name="Pepin K.H."/>
            <person name="Qin X."/>
            <person name="Sutton G.G."/>
            <person name="Venter E."/>
            <person name="Walenz B.P."/>
            <person name="Wallis J.W."/>
            <person name="Worley K.C."/>
            <person name="Yang S.-P."/>
            <person name="Jones S.M."/>
            <person name="Marra M.A."/>
            <person name="Rocchi M."/>
            <person name="Schein J.E."/>
            <person name="Baertsch R."/>
            <person name="Clarke L."/>
            <person name="Csuros M."/>
            <person name="Glasscock J."/>
            <person name="Harris R.A."/>
            <person name="Havlak P."/>
            <person name="Jackson A.R."/>
            <person name="Jiang H."/>
            <person name="Liu Y."/>
            <person name="Messina D.N."/>
            <person name="Shen Y."/>
            <person name="Song H.X.-Z."/>
            <person name="Wylie T."/>
            <person name="Zhang L."/>
            <person name="Birney E."/>
            <person name="Han K."/>
            <person name="Konkel M.K."/>
            <person name="Lee J."/>
            <person name="Smit A.F.A."/>
            <person name="Ullmer B."/>
            <person name="Wang H."/>
            <person name="Xing J."/>
            <person name="Burhans R."/>
            <person name="Cheng Z."/>
            <person name="Karro J.E."/>
            <person name="Ma J."/>
            <person name="Raney B."/>
            <person name="She X."/>
            <person name="Cox M.J."/>
            <person name="Demuth J.P."/>
            <person name="Dumas L.J."/>
            <person name="Han S.-G."/>
            <person name="Hopkins J."/>
            <person name="Karimpour-Fard A."/>
            <person name="Kim Y.H."/>
            <person name="Pollack J.R."/>
            <person name="Vinar T."/>
            <person name="Addo-Quaye C."/>
            <person name="Degenhardt J."/>
            <person name="Denby A."/>
            <person name="Hubisz M.J."/>
            <person name="Indap A."/>
            <person name="Kosiol C."/>
            <person name="Lahn B.T."/>
            <person name="Lawson H.A."/>
            <person name="Marklein A."/>
            <person name="Nielsen R."/>
            <person name="Vallender E.J."/>
            <person name="Clark A.G."/>
            <person name="Ferguson B."/>
            <person name="Hernandez R.D."/>
            <person name="Hirani K."/>
            <person name="Kehrer-Sawatzki H."/>
            <person name="Kolb J."/>
            <person name="Patil S."/>
            <person name="Pu L.-L."/>
            <person name="Ren Y."/>
            <person name="Smith D.G."/>
            <person name="Wheeler D.A."/>
            <person name="Schenck I."/>
            <person name="Ball E.V."/>
            <person name="Chen R."/>
            <person name="Cooper D.N."/>
            <person name="Giardine B."/>
            <person name="Hsu F."/>
            <person name="Kent W.J."/>
            <person name="Lesk A."/>
            <person name="Nelson D.L."/>
            <person name="O'brien W.E."/>
            <person name="Pruefer K."/>
            <person name="Stenson P.D."/>
            <person name="Wallace J.C."/>
            <person name="Ke H."/>
            <person name="Liu X.-M."/>
            <person name="Wang P."/>
            <person name="Xiang A.P."/>
            <person name="Yang F."/>
            <person name="Barber G.P."/>
            <person name="Haussler D."/>
            <person name="Karolchik D."/>
            <person name="Kern A.D."/>
            <person name="Kuhn R.M."/>
            <person name="Smith K.E."/>
            <person name="Zwieg A.S."/>
        </authorList>
    </citation>
    <scope>NUCLEOTIDE SEQUENCE [LARGE SCALE GENOMIC DNA]</scope>
    <source>
        <strain evidence="3">17573</strain>
    </source>
</reference>
<dbReference type="InParanoid" id="A0A5F8ADB5"/>
<keyword evidence="1" id="KW-0732">Signal</keyword>
<dbReference type="Bgee" id="ENSMMUG00000059206">
    <property type="expression patterns" value="Expressed in fibroblast and 19 other cell types or tissues"/>
</dbReference>